<dbReference type="InterPro" id="IPR051215">
    <property type="entry name" value="GRE"/>
</dbReference>
<dbReference type="PROSITE" id="PS51149">
    <property type="entry name" value="GLY_RADICAL_2"/>
    <property type="match status" value="1"/>
</dbReference>
<dbReference type="GO" id="GO:0005829">
    <property type="term" value="C:cytosol"/>
    <property type="evidence" value="ECO:0007669"/>
    <property type="project" value="TreeGrafter"/>
</dbReference>
<dbReference type="Pfam" id="PF01228">
    <property type="entry name" value="Gly_radical"/>
    <property type="match status" value="1"/>
</dbReference>
<dbReference type="Pfam" id="PF02901">
    <property type="entry name" value="PFL-like"/>
    <property type="match status" value="1"/>
</dbReference>
<proteinExistence type="predicted"/>
<dbReference type="GO" id="GO:0016829">
    <property type="term" value="F:lyase activity"/>
    <property type="evidence" value="ECO:0007669"/>
    <property type="project" value="UniProtKB-KW"/>
</dbReference>
<dbReference type="SUPFAM" id="SSF51998">
    <property type="entry name" value="PFL-like glycyl radical enzymes"/>
    <property type="match status" value="1"/>
</dbReference>
<dbReference type="PROSITE" id="PS51554">
    <property type="entry name" value="PFL"/>
    <property type="match status" value="1"/>
</dbReference>
<dbReference type="InterPro" id="IPR001150">
    <property type="entry name" value="Gly_radical"/>
</dbReference>
<evidence type="ECO:0000256" key="1">
    <source>
        <dbReference type="ARBA" id="ARBA00022818"/>
    </source>
</evidence>
<evidence type="ECO:0000259" key="4">
    <source>
        <dbReference type="PROSITE" id="PS51149"/>
    </source>
</evidence>
<evidence type="ECO:0000256" key="3">
    <source>
        <dbReference type="PROSITE-ProRule" id="PRU00493"/>
    </source>
</evidence>
<dbReference type="CDD" id="cd01677">
    <property type="entry name" value="PFL2_DhaB_BssA"/>
    <property type="match status" value="1"/>
</dbReference>
<dbReference type="Gene3D" id="3.20.70.20">
    <property type="match status" value="1"/>
</dbReference>
<dbReference type="AlphaFoldDB" id="A0A212IZ66"/>
<dbReference type="PANTHER" id="PTHR43641">
    <property type="entry name" value="FORMATE ACETYLTRANSFERASE 3-RELATED"/>
    <property type="match status" value="1"/>
</dbReference>
<dbReference type="EMBL" id="FLUP01000001">
    <property type="protein sequence ID" value="SBV92506.1"/>
    <property type="molecule type" value="Genomic_DNA"/>
</dbReference>
<keyword evidence="2" id="KW-0456">Lyase</keyword>
<gene>
    <name evidence="6" type="ORF">KM92DES2_10278</name>
</gene>
<feature type="domain" description="Glycine radical" evidence="4">
    <location>
        <begin position="701"/>
        <end position="824"/>
    </location>
</feature>
<feature type="modified residue" description="Glycine radical" evidence="3">
    <location>
        <position position="799"/>
    </location>
</feature>
<accession>A0A212IZ66</accession>
<name>A0A212IZ66_9BACT</name>
<keyword evidence="1 3" id="KW-0556">Organic radical</keyword>
<evidence type="ECO:0000256" key="2">
    <source>
        <dbReference type="ARBA" id="ARBA00023239"/>
    </source>
</evidence>
<organism evidence="6">
    <name type="scientific">uncultured Desulfovibrio sp</name>
    <dbReference type="NCBI Taxonomy" id="167968"/>
    <lineage>
        <taxon>Bacteria</taxon>
        <taxon>Pseudomonadati</taxon>
        <taxon>Thermodesulfobacteriota</taxon>
        <taxon>Desulfovibrionia</taxon>
        <taxon>Desulfovibrionales</taxon>
        <taxon>Desulfovibrionaceae</taxon>
        <taxon>Desulfovibrio</taxon>
        <taxon>environmental samples</taxon>
    </lineage>
</organism>
<protein>
    <submittedName>
        <fullName evidence="6">PFL2/glycerol dehydratase family glycyl radical enzyme</fullName>
    </submittedName>
</protein>
<sequence length="824" mass="94195">MSQCGCCMSPQEERVVNKSVDRKGRERVYGILEQNQFSLPHVDVERAKYFTESMRETEGELLTLRWAKALKNVAEKITVYITPNQLIAGRVGKFGRYGILYPEIDGDFYREVLADLEHRDKSPFQISQEDIKVVMEEIAPYWEGKTYHEHLNKTLPAEIRNVTYVDERGLKSKFVVSETSSYRSALQWVPDYEKVIKRGFLDIQKEAREKLATLDLTNSVDLWDKKPFLEAMIIVCDSIMIWAKRHADLARELAAKEGDSKRKAELLQIAETCDHVPAHPARSFREAMQCQWFVQMFSRIEQKASAIISNGRMDQYLYPLYKKDIEEGNITREEAKELLECMWVDMAQFIDLYINPTGVEFQEGYAHWEAVTIGGQTPDGEDATNDLTYLFLESKREFPLNYPDLAARIHSRSPERFLREVALTIKDGSGFPKLINDEEVVFLNTIKGCPVNEALDYAVSGCTETRMPNRDTYTSGCVYVNFATALEMTMYNGRMQHYGDEVVGLETGEATSFKSWEDFYEAYKAQHLNLLRKAFQQQHVVDKLRPQHFAAPLSSVLHNLCMENLMDLHCEKIPGGVDYSYFEFLGYGTVVDSLAAIKKLVFEEKRLSMKEVVEACKADFKGAEPVREMLRNAPCYGNNDPYVDSIAKDVDRFTQVEAEKSSRDRGVHVDVRYVPITSHVPFGKVVSATPNGRHAWTALSDGSSASHGADKNGPTAVLLSNYHSKNYGMTNRASRLLNIKLSPKCVSGDEGTEKIVNLIRTWCDLKLWHLQFNIVNRQTLLNAQKEPDNYRSLLVRIAGYSAYFCDLSRDLQNDIIDRTEHAQF</sequence>
<dbReference type="InterPro" id="IPR004184">
    <property type="entry name" value="PFL_dom"/>
</dbReference>
<reference evidence="6" key="1">
    <citation type="submission" date="2016-04" db="EMBL/GenBank/DDBJ databases">
        <authorList>
            <person name="Evans L.H."/>
            <person name="Alamgir A."/>
            <person name="Owens N."/>
            <person name="Weber N.D."/>
            <person name="Virtaneva K."/>
            <person name="Barbian K."/>
            <person name="Babar A."/>
            <person name="Rosenke K."/>
        </authorList>
    </citation>
    <scope>NUCLEOTIDE SEQUENCE</scope>
    <source>
        <strain evidence="6">92-2</strain>
    </source>
</reference>
<evidence type="ECO:0000313" key="6">
    <source>
        <dbReference type="EMBL" id="SBV92506.1"/>
    </source>
</evidence>
<evidence type="ECO:0000259" key="5">
    <source>
        <dbReference type="PROSITE" id="PS51554"/>
    </source>
</evidence>
<feature type="domain" description="PFL" evidence="5">
    <location>
        <begin position="26"/>
        <end position="694"/>
    </location>
</feature>
<dbReference type="PANTHER" id="PTHR43641:SF2">
    <property type="entry name" value="DEHYDRATASE YBIW-RELATED"/>
    <property type="match status" value="1"/>
</dbReference>
<dbReference type="RefSeq" id="WP_215647704.1">
    <property type="nucleotide sequence ID" value="NZ_LT598928.1"/>
</dbReference>